<dbReference type="OMA" id="IDTIMIM"/>
<feature type="compositionally biased region" description="Polar residues" evidence="1">
    <location>
        <begin position="554"/>
        <end position="567"/>
    </location>
</feature>
<dbReference type="InParanoid" id="A0A163MJM1"/>
<dbReference type="OrthoDB" id="6244550at2759"/>
<evidence type="ECO:0000259" key="2">
    <source>
        <dbReference type="PROSITE" id="PS50010"/>
    </source>
</evidence>
<evidence type="ECO:0000313" key="3">
    <source>
        <dbReference type="EMBL" id="SAM05599.1"/>
    </source>
</evidence>
<dbReference type="SUPFAM" id="SSF48065">
    <property type="entry name" value="DBL homology domain (DH-domain)"/>
    <property type="match status" value="1"/>
</dbReference>
<feature type="compositionally biased region" description="Polar residues" evidence="1">
    <location>
        <begin position="641"/>
        <end position="664"/>
    </location>
</feature>
<proteinExistence type="predicted"/>
<feature type="region of interest" description="Disordered" evidence="1">
    <location>
        <begin position="443"/>
        <end position="463"/>
    </location>
</feature>
<feature type="compositionally biased region" description="Polar residues" evidence="1">
    <location>
        <begin position="519"/>
        <end position="531"/>
    </location>
</feature>
<feature type="compositionally biased region" description="Polar residues" evidence="1">
    <location>
        <begin position="593"/>
        <end position="606"/>
    </location>
</feature>
<accession>A0A163MJM1</accession>
<feature type="compositionally biased region" description="Polar residues" evidence="1">
    <location>
        <begin position="575"/>
        <end position="586"/>
    </location>
</feature>
<dbReference type="GO" id="GO:0005085">
    <property type="term" value="F:guanyl-nucleotide exchange factor activity"/>
    <property type="evidence" value="ECO:0007669"/>
    <property type="project" value="InterPro"/>
</dbReference>
<feature type="domain" description="DH" evidence="2">
    <location>
        <begin position="36"/>
        <end position="222"/>
    </location>
</feature>
<protein>
    <recommendedName>
        <fullName evidence="2">DH domain-containing protein</fullName>
    </recommendedName>
</protein>
<dbReference type="Proteomes" id="UP000078561">
    <property type="component" value="Unassembled WGS sequence"/>
</dbReference>
<dbReference type="AlphaFoldDB" id="A0A163MJM1"/>
<feature type="compositionally biased region" description="Polar residues" evidence="1">
    <location>
        <begin position="492"/>
        <end position="504"/>
    </location>
</feature>
<dbReference type="InterPro" id="IPR035899">
    <property type="entry name" value="DBL_dom_sf"/>
</dbReference>
<dbReference type="InterPro" id="IPR000219">
    <property type="entry name" value="DH_dom"/>
</dbReference>
<reference evidence="3" key="1">
    <citation type="submission" date="2016-04" db="EMBL/GenBank/DDBJ databases">
        <authorList>
            <person name="Evans L.H."/>
            <person name="Alamgir A."/>
            <person name="Owens N."/>
            <person name="Weber N.D."/>
            <person name="Virtaneva K."/>
            <person name="Barbian K."/>
            <person name="Babar A."/>
            <person name="Rosenke K."/>
        </authorList>
    </citation>
    <scope>NUCLEOTIDE SEQUENCE [LARGE SCALE GENOMIC DNA]</scope>
    <source>
        <strain evidence="3">CBS 101.48</strain>
    </source>
</reference>
<dbReference type="EMBL" id="LT554468">
    <property type="protein sequence ID" value="SAM05599.1"/>
    <property type="molecule type" value="Genomic_DNA"/>
</dbReference>
<organism evidence="3">
    <name type="scientific">Absidia glauca</name>
    <name type="common">Pin mould</name>
    <dbReference type="NCBI Taxonomy" id="4829"/>
    <lineage>
        <taxon>Eukaryota</taxon>
        <taxon>Fungi</taxon>
        <taxon>Fungi incertae sedis</taxon>
        <taxon>Mucoromycota</taxon>
        <taxon>Mucoromycotina</taxon>
        <taxon>Mucoromycetes</taxon>
        <taxon>Mucorales</taxon>
        <taxon>Cunninghamellaceae</taxon>
        <taxon>Absidia</taxon>
    </lineage>
</organism>
<feature type="region of interest" description="Disordered" evidence="1">
    <location>
        <begin position="192"/>
        <end position="213"/>
    </location>
</feature>
<keyword evidence="4" id="KW-1185">Reference proteome</keyword>
<evidence type="ECO:0000313" key="4">
    <source>
        <dbReference type="Proteomes" id="UP000078561"/>
    </source>
</evidence>
<feature type="region of interest" description="Disordered" evidence="1">
    <location>
        <begin position="805"/>
        <end position="831"/>
    </location>
</feature>
<feature type="region of interest" description="Disordered" evidence="1">
    <location>
        <begin position="554"/>
        <end position="690"/>
    </location>
</feature>
<feature type="region of interest" description="Disordered" evidence="1">
    <location>
        <begin position="353"/>
        <end position="398"/>
    </location>
</feature>
<dbReference type="Gene3D" id="1.20.900.10">
    <property type="entry name" value="Dbl homology (DH) domain"/>
    <property type="match status" value="1"/>
</dbReference>
<dbReference type="PROSITE" id="PS50010">
    <property type="entry name" value="DH_2"/>
    <property type="match status" value="1"/>
</dbReference>
<feature type="region of interest" description="Disordered" evidence="1">
    <location>
        <begin position="492"/>
        <end position="531"/>
    </location>
</feature>
<feature type="compositionally biased region" description="Polar residues" evidence="1">
    <location>
        <begin position="443"/>
        <end position="458"/>
    </location>
</feature>
<sequence length="959" mass="104976">MLSTPTFTSPSRNNFAIGAPTYSRSPIPIESDYGSSIQQHLTYLLEDEAAYLKTLKAIDSQLVPLWMKQTTQTAPDFTELLKHASDIYTVHKQFGQKLAKFAAKSRAAQDLGNLFVQLAADMDTPYSNYFRCCIPNLNQRYDILANGPIVNLLKNLSHMASYEVTLGTLFDAPHRQLRYYIGLLIVSQDIKDEEGGDDTGKSDPNTSDYDRLNESTRRLQYINSLAYVPVSDSRMTPEMDNDAGRQDDFNSCYTATGKTSTLDISGDDTRFDGFGSSLILDEYEDKASGSDDQQPSTATSDDLCNIQPRIVKILDTRSVTPKMVSTTESIELSANKDAPAQVQMTFIQPATAKVQQLDENRQDTDTNTNDPVESTNSPTPPTTSFVTEHHLPKNPTRMESPATATIAAVTPSPTVTPTSAPAPPLVTAATSSGLPYTVHTDSTVAPRQQTLSPATSESPRPISPRAVQVQQAVTPVAAMKAVPQKTDDYFSKFSTSNSGSQTLTDIDRPSGTDTCAPEYSTSSPPVNTVLPRTSSIKEGAQVVNTVNRTIQQNTAIAKSPTTSQSPIMASGGTPGSPQRQSNQPAQQPLPVVNPSNAPHSGHQAVNLQGPLARTSSRNSTTQQLSRTNPSPHPPRTHSSSQHLPSQNPMGASTQGNQQPSSPGLQKQVIAGSPMQSPKSQQLPTPAPTDDQQNAVRQVVYSNNQCEVFHWKAQSWYAVEDRCTLQVRLTFGGRSCLTVELQTSGQMYLNAWIVPSMAVSQPSSTDISISVNMMSQQENYLVHFHHPADASNLLAMLHRMHHESFSQPQASSLPPPVSVTHHHQQVRSSRPQATAVELRDETPSVEDVPQTLKPVFQCKCKLFVQSETSKWNPLGNTAMRISQQLPSQKIHLYIEDDKNKLISSIVRSGNVERLTSKRISFLLTDDKDKSSTVHLIQLKDETTGNKVFDYLKTQNAAQGW</sequence>
<name>A0A163MJM1_ABSGL</name>
<gene>
    <name evidence="3" type="primary">ABSGL_11474.1 scaffold 12295</name>
</gene>
<feature type="compositionally biased region" description="Polar residues" evidence="1">
    <location>
        <begin position="673"/>
        <end position="690"/>
    </location>
</feature>
<feature type="compositionally biased region" description="Polar residues" evidence="1">
    <location>
        <begin position="613"/>
        <end position="624"/>
    </location>
</feature>
<evidence type="ECO:0000256" key="1">
    <source>
        <dbReference type="SAM" id="MobiDB-lite"/>
    </source>
</evidence>
<dbReference type="STRING" id="4829.A0A163MJM1"/>